<dbReference type="OrthoDB" id="1926212at2759"/>
<comment type="caution">
    <text evidence="1">The sequence shown here is derived from an EMBL/GenBank/DDBJ whole genome shotgun (WGS) entry which is preliminary data.</text>
</comment>
<dbReference type="Proteomes" id="UP000266673">
    <property type="component" value="Unassembled WGS sequence"/>
</dbReference>
<reference evidence="1 2" key="1">
    <citation type="submission" date="2018-06" db="EMBL/GenBank/DDBJ databases">
        <title>Comparative genomics reveals the genomic features of Rhizophagus irregularis, R. cerebriforme, R. diaphanum and Gigaspora rosea, and their symbiotic lifestyle signature.</title>
        <authorList>
            <person name="Morin E."/>
            <person name="San Clemente H."/>
            <person name="Chen E.C.H."/>
            <person name="De La Providencia I."/>
            <person name="Hainaut M."/>
            <person name="Kuo A."/>
            <person name="Kohler A."/>
            <person name="Murat C."/>
            <person name="Tang N."/>
            <person name="Roy S."/>
            <person name="Loubradou J."/>
            <person name="Henrissat B."/>
            <person name="Grigoriev I.V."/>
            <person name="Corradi N."/>
            <person name="Roux C."/>
            <person name="Martin F.M."/>
        </authorList>
    </citation>
    <scope>NUCLEOTIDE SEQUENCE [LARGE SCALE GENOMIC DNA]</scope>
    <source>
        <strain evidence="1 2">DAOM 194757</strain>
    </source>
</reference>
<dbReference type="EMBL" id="QKWP01000303">
    <property type="protein sequence ID" value="RIB22575.1"/>
    <property type="molecule type" value="Genomic_DNA"/>
</dbReference>
<evidence type="ECO:0000313" key="1">
    <source>
        <dbReference type="EMBL" id="RIB22575.1"/>
    </source>
</evidence>
<evidence type="ECO:0000313" key="2">
    <source>
        <dbReference type="Proteomes" id="UP000266673"/>
    </source>
</evidence>
<gene>
    <name evidence="1" type="ORF">C2G38_2173652</name>
</gene>
<sequence length="97" mass="11488">MKENDQSRLDLTKSLEMEPNNQEYNEVLWDLTKSLEIEPNNAFALSYPLRYRGMILYMMEEYDKSLLDLTKPLEIDSDSLSYCDAIMNDLTKEKMYS</sequence>
<keyword evidence="2" id="KW-1185">Reference proteome</keyword>
<dbReference type="Gene3D" id="1.25.40.10">
    <property type="entry name" value="Tetratricopeptide repeat domain"/>
    <property type="match status" value="1"/>
</dbReference>
<accession>A0A397VJB5</accession>
<protein>
    <submittedName>
        <fullName evidence="1">Uncharacterized protein</fullName>
    </submittedName>
</protein>
<dbReference type="InterPro" id="IPR011990">
    <property type="entry name" value="TPR-like_helical_dom_sf"/>
</dbReference>
<proteinExistence type="predicted"/>
<organism evidence="1 2">
    <name type="scientific">Gigaspora rosea</name>
    <dbReference type="NCBI Taxonomy" id="44941"/>
    <lineage>
        <taxon>Eukaryota</taxon>
        <taxon>Fungi</taxon>
        <taxon>Fungi incertae sedis</taxon>
        <taxon>Mucoromycota</taxon>
        <taxon>Glomeromycotina</taxon>
        <taxon>Glomeromycetes</taxon>
        <taxon>Diversisporales</taxon>
        <taxon>Gigasporaceae</taxon>
        <taxon>Gigaspora</taxon>
    </lineage>
</organism>
<dbReference type="AlphaFoldDB" id="A0A397VJB5"/>
<name>A0A397VJB5_9GLOM</name>
<dbReference type="SUPFAM" id="SSF48452">
    <property type="entry name" value="TPR-like"/>
    <property type="match status" value="1"/>
</dbReference>